<reference evidence="1 2" key="1">
    <citation type="submission" date="2015-07" db="EMBL/GenBank/DDBJ databases">
        <title>Whole genome sequence of Herpetosiphon geysericola DSM 7119.</title>
        <authorList>
            <person name="Hemp J."/>
            <person name="Ward L.M."/>
            <person name="Pace L.A."/>
            <person name="Fischer W.W."/>
        </authorList>
    </citation>
    <scope>NUCLEOTIDE SEQUENCE [LARGE SCALE GENOMIC DNA]</scope>
    <source>
        <strain evidence="1 2">DSM 7119</strain>
    </source>
</reference>
<evidence type="ECO:0000313" key="2">
    <source>
        <dbReference type="Proteomes" id="UP000050277"/>
    </source>
</evidence>
<gene>
    <name evidence="1" type="ORF">SE18_05185</name>
</gene>
<dbReference type="EMBL" id="LGKP01000010">
    <property type="protein sequence ID" value="KPL90761.1"/>
    <property type="molecule type" value="Genomic_DNA"/>
</dbReference>
<dbReference type="Proteomes" id="UP000050277">
    <property type="component" value="Unassembled WGS sequence"/>
</dbReference>
<dbReference type="OrthoDB" id="3526447at2"/>
<accession>A0A0P6YJK1</accession>
<dbReference type="RefSeq" id="WP_054533361.1">
    <property type="nucleotide sequence ID" value="NZ_LGKP01000010.1"/>
</dbReference>
<name>A0A0P6YJK1_9CHLR</name>
<evidence type="ECO:0008006" key="3">
    <source>
        <dbReference type="Google" id="ProtNLM"/>
    </source>
</evidence>
<sequence length="184" mass="20300">MAYTTLERCRAILKITSTADNDLIEDAIAEAQDAIDQWCGRTFEASADTTRYFDSSAIKGATLTIDELAQVTSVIVAGQTLDPTSYRLEPRNEIPYTSIRLLNGGSWNVGLDDEVAIAGRWAYSVESPKTITRAATRLACYYYKMAIEAPLMDVVANPEMGTVTIAKGIPNDVRMLLQNLRRII</sequence>
<dbReference type="AlphaFoldDB" id="A0A0P6YJK1"/>
<dbReference type="InterPro" id="IPR021146">
    <property type="entry name" value="Phage_gp6-like_head-tail"/>
</dbReference>
<evidence type="ECO:0000313" key="1">
    <source>
        <dbReference type="EMBL" id="KPL90761.1"/>
    </source>
</evidence>
<organism evidence="1 2">
    <name type="scientific">Herpetosiphon geysericola</name>
    <dbReference type="NCBI Taxonomy" id="70996"/>
    <lineage>
        <taxon>Bacteria</taxon>
        <taxon>Bacillati</taxon>
        <taxon>Chloroflexota</taxon>
        <taxon>Chloroflexia</taxon>
        <taxon>Herpetosiphonales</taxon>
        <taxon>Herpetosiphonaceae</taxon>
        <taxon>Herpetosiphon</taxon>
    </lineage>
</organism>
<comment type="caution">
    <text evidence="1">The sequence shown here is derived from an EMBL/GenBank/DDBJ whole genome shotgun (WGS) entry which is preliminary data.</text>
</comment>
<dbReference type="CDD" id="cd08054">
    <property type="entry name" value="gp6"/>
    <property type="match status" value="1"/>
</dbReference>
<dbReference type="STRING" id="70996.SE18_05185"/>
<proteinExistence type="predicted"/>
<dbReference type="Gene3D" id="1.10.3230.30">
    <property type="entry name" value="Phage gp6-like head-tail connector protein"/>
    <property type="match status" value="1"/>
</dbReference>
<keyword evidence="2" id="KW-1185">Reference proteome</keyword>
<protein>
    <recommendedName>
        <fullName evidence="3">Phage gp6-like head-tail connector protein</fullName>
    </recommendedName>
</protein>
<dbReference type="Pfam" id="PF05135">
    <property type="entry name" value="Phage_connect_1"/>
    <property type="match status" value="1"/>
</dbReference>